<proteinExistence type="predicted"/>
<keyword evidence="4 6" id="KW-1133">Transmembrane helix</keyword>
<name>A0A9X1P7C7_9HYPH</name>
<dbReference type="GO" id="GO:0015658">
    <property type="term" value="F:branched-chain amino acid transmembrane transporter activity"/>
    <property type="evidence" value="ECO:0007669"/>
    <property type="project" value="InterPro"/>
</dbReference>
<sequence>MRSSLRPYLPVLALGVLLALAPLLLTSNVALNFLAVTLIVSLAAQGWNLLGGFGGQFSFGHAAFFGVGAYSSAIWQMRFGLDAWTGLLVGTAMGAVTGLVIGFLAFRAGLRGSYFALVTLAFAEVFRVLANSSEVTGGAAGMLLPLKIGAGNLQFSDRATFLGLVVALTVLVLGLVQWIRGSRFGAQLVALRENEEAARALGVDVLAVKLKAIGLSGAITATAGVLYLQYFLFIDANIAFGTWISVEVLLAAIVGGLGTVLGPVVGALALHGLGELVKAAVGQLPGIDLAVYGAILVVAVAFLPGGLVGLARRRAAPRQVRKAEPEGGRA</sequence>
<evidence type="ECO:0000256" key="6">
    <source>
        <dbReference type="SAM" id="Phobius"/>
    </source>
</evidence>
<keyword evidence="8" id="KW-1185">Reference proteome</keyword>
<dbReference type="RefSeq" id="WP_233721707.1">
    <property type="nucleotide sequence ID" value="NZ_JAJUWU010000026.1"/>
</dbReference>
<dbReference type="PANTHER" id="PTHR30482:SF10">
    <property type="entry name" value="HIGH-AFFINITY BRANCHED-CHAIN AMINO ACID TRANSPORT PROTEIN BRAE"/>
    <property type="match status" value="1"/>
</dbReference>
<evidence type="ECO:0000313" key="8">
    <source>
        <dbReference type="Proteomes" id="UP001139035"/>
    </source>
</evidence>
<feature type="transmembrane region" description="Helical" evidence="6">
    <location>
        <begin position="289"/>
        <end position="311"/>
    </location>
</feature>
<evidence type="ECO:0000256" key="5">
    <source>
        <dbReference type="ARBA" id="ARBA00023136"/>
    </source>
</evidence>
<dbReference type="InterPro" id="IPR043428">
    <property type="entry name" value="LivM-like"/>
</dbReference>
<gene>
    <name evidence="7" type="ORF">LZD57_21820</name>
</gene>
<dbReference type="PANTHER" id="PTHR30482">
    <property type="entry name" value="HIGH-AFFINITY BRANCHED-CHAIN AMINO ACID TRANSPORT SYSTEM PERMEASE"/>
    <property type="match status" value="1"/>
</dbReference>
<evidence type="ECO:0000256" key="1">
    <source>
        <dbReference type="ARBA" id="ARBA00004651"/>
    </source>
</evidence>
<dbReference type="Proteomes" id="UP001139035">
    <property type="component" value="Unassembled WGS sequence"/>
</dbReference>
<comment type="caution">
    <text evidence="7">The sequence shown here is derived from an EMBL/GenBank/DDBJ whole genome shotgun (WGS) entry which is preliminary data.</text>
</comment>
<organism evidence="7 8">
    <name type="scientific">Jiella avicenniae</name>
    <dbReference type="NCBI Taxonomy" id="2907202"/>
    <lineage>
        <taxon>Bacteria</taxon>
        <taxon>Pseudomonadati</taxon>
        <taxon>Pseudomonadota</taxon>
        <taxon>Alphaproteobacteria</taxon>
        <taxon>Hyphomicrobiales</taxon>
        <taxon>Aurantimonadaceae</taxon>
        <taxon>Jiella</taxon>
    </lineage>
</organism>
<reference evidence="7" key="1">
    <citation type="submission" date="2022-01" db="EMBL/GenBank/DDBJ databases">
        <title>Jiella avicenniae sp. nov., a novel endophytic bacterium isolated from bark of Avicennia marina.</title>
        <authorList>
            <person name="Tuo L."/>
        </authorList>
    </citation>
    <scope>NUCLEOTIDE SEQUENCE</scope>
    <source>
        <strain evidence="7">CBK1P-4</strain>
    </source>
</reference>
<evidence type="ECO:0000313" key="7">
    <source>
        <dbReference type="EMBL" id="MCE7030633.1"/>
    </source>
</evidence>
<comment type="subcellular location">
    <subcellularLocation>
        <location evidence="1">Cell membrane</location>
        <topology evidence="1">Multi-pass membrane protein</topology>
    </subcellularLocation>
</comment>
<keyword evidence="2" id="KW-1003">Cell membrane</keyword>
<dbReference type="Pfam" id="PF02653">
    <property type="entry name" value="BPD_transp_2"/>
    <property type="match status" value="1"/>
</dbReference>
<keyword evidence="5 6" id="KW-0472">Membrane</keyword>
<dbReference type="GO" id="GO:0005886">
    <property type="term" value="C:plasma membrane"/>
    <property type="evidence" value="ECO:0007669"/>
    <property type="project" value="UniProtKB-SubCell"/>
</dbReference>
<evidence type="ECO:0000256" key="2">
    <source>
        <dbReference type="ARBA" id="ARBA00022475"/>
    </source>
</evidence>
<accession>A0A9X1P7C7</accession>
<feature type="transmembrane region" description="Helical" evidence="6">
    <location>
        <begin position="246"/>
        <end position="269"/>
    </location>
</feature>
<feature type="transmembrane region" description="Helical" evidence="6">
    <location>
        <begin position="83"/>
        <end position="106"/>
    </location>
</feature>
<dbReference type="InterPro" id="IPR001851">
    <property type="entry name" value="ABC_transp_permease"/>
</dbReference>
<feature type="transmembrane region" description="Helical" evidence="6">
    <location>
        <begin position="160"/>
        <end position="179"/>
    </location>
</feature>
<feature type="transmembrane region" description="Helical" evidence="6">
    <location>
        <begin position="212"/>
        <end position="234"/>
    </location>
</feature>
<keyword evidence="3 6" id="KW-0812">Transmembrane</keyword>
<dbReference type="AlphaFoldDB" id="A0A9X1P7C7"/>
<dbReference type="EMBL" id="JAJUWU010000026">
    <property type="protein sequence ID" value="MCE7030633.1"/>
    <property type="molecule type" value="Genomic_DNA"/>
</dbReference>
<feature type="transmembrane region" description="Helical" evidence="6">
    <location>
        <begin position="57"/>
        <end position="77"/>
    </location>
</feature>
<evidence type="ECO:0000256" key="3">
    <source>
        <dbReference type="ARBA" id="ARBA00022692"/>
    </source>
</evidence>
<protein>
    <submittedName>
        <fullName evidence="7">Branched-chain amino acid ABC transporter permease</fullName>
    </submittedName>
</protein>
<dbReference type="CDD" id="cd06581">
    <property type="entry name" value="TM_PBP1_LivM_like"/>
    <property type="match status" value="1"/>
</dbReference>
<feature type="transmembrane region" description="Helical" evidence="6">
    <location>
        <begin position="7"/>
        <end position="25"/>
    </location>
</feature>
<evidence type="ECO:0000256" key="4">
    <source>
        <dbReference type="ARBA" id="ARBA00022989"/>
    </source>
</evidence>
<feature type="transmembrane region" description="Helical" evidence="6">
    <location>
        <begin position="31"/>
        <end position="50"/>
    </location>
</feature>